<dbReference type="EC" id="2.7.13.3" evidence="3"/>
<dbReference type="PANTHER" id="PTHR43047">
    <property type="entry name" value="TWO-COMPONENT HISTIDINE PROTEIN KINASE"/>
    <property type="match status" value="1"/>
</dbReference>
<reference evidence="17" key="1">
    <citation type="submission" date="2020-10" db="EMBL/GenBank/DDBJ databases">
        <authorList>
            <person name="Gilroy R."/>
        </authorList>
    </citation>
    <scope>NUCLEOTIDE SEQUENCE</scope>
    <source>
        <strain evidence="17">ChiSxjej2B14-6234</strain>
    </source>
</reference>
<dbReference type="InterPro" id="IPR029151">
    <property type="entry name" value="Sensor-like_sf"/>
</dbReference>
<dbReference type="Gene3D" id="1.10.287.130">
    <property type="match status" value="1"/>
</dbReference>
<evidence type="ECO:0000256" key="8">
    <source>
        <dbReference type="ARBA" id="ARBA00022692"/>
    </source>
</evidence>
<comment type="subcellular location">
    <subcellularLocation>
        <location evidence="2">Cell membrane</location>
        <topology evidence="2">Multi-pass membrane protein</topology>
    </subcellularLocation>
</comment>
<keyword evidence="5" id="KW-1003">Cell membrane</keyword>
<evidence type="ECO:0000256" key="7">
    <source>
        <dbReference type="ARBA" id="ARBA00022679"/>
    </source>
</evidence>
<dbReference type="PROSITE" id="PS50110">
    <property type="entry name" value="RESPONSE_REGULATORY"/>
    <property type="match status" value="1"/>
</dbReference>
<dbReference type="InterPro" id="IPR005467">
    <property type="entry name" value="His_kinase_dom"/>
</dbReference>
<comment type="function">
    <text evidence="12">May play the central regulatory role in sporulation. It may be an element of the effector pathway responsible for the activation of sporulation genes in response to nutritional stress. Spo0A may act in concert with spo0H (a sigma factor) to control the expression of some genes that are critical to the sporulation process.</text>
</comment>
<feature type="domain" description="Histidine kinase" evidence="15">
    <location>
        <begin position="461"/>
        <end position="682"/>
    </location>
</feature>
<evidence type="ECO:0000259" key="15">
    <source>
        <dbReference type="PROSITE" id="PS50109"/>
    </source>
</evidence>
<evidence type="ECO:0000256" key="11">
    <source>
        <dbReference type="ARBA" id="ARBA00023012"/>
    </source>
</evidence>
<comment type="catalytic activity">
    <reaction evidence="1">
        <text>ATP + protein L-histidine = ADP + protein N-phospho-L-histidine.</text>
        <dbReference type="EC" id="2.7.13.3"/>
    </reaction>
</comment>
<dbReference type="Pfam" id="PF00512">
    <property type="entry name" value="HisKA"/>
    <property type="match status" value="1"/>
</dbReference>
<evidence type="ECO:0000256" key="1">
    <source>
        <dbReference type="ARBA" id="ARBA00000085"/>
    </source>
</evidence>
<keyword evidence="11" id="KW-0902">Two-component regulatory system</keyword>
<feature type="modified residue" description="4-aspartylphosphate" evidence="13">
    <location>
        <position position="772"/>
    </location>
</feature>
<dbReference type="EMBL" id="DVFJ01000009">
    <property type="protein sequence ID" value="HIQ71306.1"/>
    <property type="molecule type" value="Genomic_DNA"/>
</dbReference>
<keyword evidence="6 13" id="KW-0597">Phosphoprotein</keyword>
<dbReference type="FunFam" id="3.30.565.10:FF:000006">
    <property type="entry name" value="Sensor histidine kinase WalK"/>
    <property type="match status" value="1"/>
</dbReference>
<feature type="domain" description="Response regulatory" evidence="16">
    <location>
        <begin position="720"/>
        <end position="841"/>
    </location>
</feature>
<dbReference type="PRINTS" id="PR00344">
    <property type="entry name" value="BCTRLSENSOR"/>
</dbReference>
<dbReference type="Pfam" id="PF02518">
    <property type="entry name" value="HATPase_c"/>
    <property type="match status" value="1"/>
</dbReference>
<keyword evidence="10 14" id="KW-1133">Transmembrane helix</keyword>
<comment type="caution">
    <text evidence="17">The sequence shown here is derived from an EMBL/GenBank/DDBJ whole genome shotgun (WGS) entry which is preliminary data.</text>
</comment>
<dbReference type="GO" id="GO:0000155">
    <property type="term" value="F:phosphorelay sensor kinase activity"/>
    <property type="evidence" value="ECO:0007669"/>
    <property type="project" value="InterPro"/>
</dbReference>
<evidence type="ECO:0000256" key="9">
    <source>
        <dbReference type="ARBA" id="ARBA00022777"/>
    </source>
</evidence>
<keyword evidence="9" id="KW-0418">Kinase</keyword>
<protein>
    <recommendedName>
        <fullName evidence="4">Stage 0 sporulation protein A homolog</fullName>
        <ecNumber evidence="3">2.7.13.3</ecNumber>
    </recommendedName>
</protein>
<evidence type="ECO:0000256" key="2">
    <source>
        <dbReference type="ARBA" id="ARBA00004651"/>
    </source>
</evidence>
<evidence type="ECO:0000256" key="4">
    <source>
        <dbReference type="ARBA" id="ARBA00018672"/>
    </source>
</evidence>
<dbReference type="SUPFAM" id="SSF55874">
    <property type="entry name" value="ATPase domain of HSP90 chaperone/DNA topoisomerase II/histidine kinase"/>
    <property type="match status" value="1"/>
</dbReference>
<evidence type="ECO:0000256" key="13">
    <source>
        <dbReference type="PROSITE-ProRule" id="PRU00169"/>
    </source>
</evidence>
<evidence type="ECO:0000256" key="10">
    <source>
        <dbReference type="ARBA" id="ARBA00022989"/>
    </source>
</evidence>
<dbReference type="InterPro" id="IPR011006">
    <property type="entry name" value="CheY-like_superfamily"/>
</dbReference>
<dbReference type="CDD" id="cd17546">
    <property type="entry name" value="REC_hyHK_CKI1_RcsC-like"/>
    <property type="match status" value="1"/>
</dbReference>
<dbReference type="InterPro" id="IPR003594">
    <property type="entry name" value="HATPase_dom"/>
</dbReference>
<dbReference type="PANTHER" id="PTHR43047:SF66">
    <property type="entry name" value="HISKA"/>
    <property type="match status" value="1"/>
</dbReference>
<dbReference type="InterPro" id="IPR004358">
    <property type="entry name" value="Sig_transdc_His_kin-like_C"/>
</dbReference>
<gene>
    <name evidence="17" type="ORF">IAB73_03730</name>
</gene>
<dbReference type="GO" id="GO:0005886">
    <property type="term" value="C:plasma membrane"/>
    <property type="evidence" value="ECO:0007669"/>
    <property type="project" value="UniProtKB-SubCell"/>
</dbReference>
<dbReference type="SUPFAM" id="SSF47384">
    <property type="entry name" value="Homodimeric domain of signal transducing histidine kinase"/>
    <property type="match status" value="1"/>
</dbReference>
<dbReference type="GO" id="GO:0009927">
    <property type="term" value="F:histidine phosphotransfer kinase activity"/>
    <property type="evidence" value="ECO:0007669"/>
    <property type="project" value="TreeGrafter"/>
</dbReference>
<evidence type="ECO:0000313" key="18">
    <source>
        <dbReference type="Proteomes" id="UP000886887"/>
    </source>
</evidence>
<keyword evidence="14" id="KW-0472">Membrane</keyword>
<keyword evidence="8 14" id="KW-0812">Transmembrane</keyword>
<dbReference type="Pfam" id="PF22673">
    <property type="entry name" value="MCP-like_PDC_1"/>
    <property type="match status" value="1"/>
</dbReference>
<feature type="transmembrane region" description="Helical" evidence="14">
    <location>
        <begin position="277"/>
        <end position="296"/>
    </location>
</feature>
<reference evidence="17" key="2">
    <citation type="journal article" date="2021" name="PeerJ">
        <title>Extensive microbial diversity within the chicken gut microbiome revealed by metagenomics and culture.</title>
        <authorList>
            <person name="Gilroy R."/>
            <person name="Ravi A."/>
            <person name="Getino M."/>
            <person name="Pursley I."/>
            <person name="Horton D.L."/>
            <person name="Alikhan N.F."/>
            <person name="Baker D."/>
            <person name="Gharbi K."/>
            <person name="Hall N."/>
            <person name="Watson M."/>
            <person name="Adriaenssens E.M."/>
            <person name="Foster-Nyarko E."/>
            <person name="Jarju S."/>
            <person name="Secka A."/>
            <person name="Antonio M."/>
            <person name="Oren A."/>
            <person name="Chaudhuri R.R."/>
            <person name="La Ragione R."/>
            <person name="Hildebrand F."/>
            <person name="Pallen M.J."/>
        </authorList>
    </citation>
    <scope>NUCLEOTIDE SEQUENCE</scope>
    <source>
        <strain evidence="17">ChiSxjej2B14-6234</strain>
    </source>
</reference>
<evidence type="ECO:0000259" key="16">
    <source>
        <dbReference type="PROSITE" id="PS50110"/>
    </source>
</evidence>
<evidence type="ECO:0000256" key="14">
    <source>
        <dbReference type="SAM" id="Phobius"/>
    </source>
</evidence>
<name>A0A9D0Z8S1_9FIRM</name>
<dbReference type="InterPro" id="IPR001789">
    <property type="entry name" value="Sig_transdc_resp-reg_receiver"/>
</dbReference>
<dbReference type="InterPro" id="IPR003661">
    <property type="entry name" value="HisK_dim/P_dom"/>
</dbReference>
<dbReference type="CDD" id="cd00082">
    <property type="entry name" value="HisKA"/>
    <property type="match status" value="1"/>
</dbReference>
<dbReference type="SMART" id="SM00388">
    <property type="entry name" value="HisKA"/>
    <property type="match status" value="1"/>
</dbReference>
<dbReference type="Proteomes" id="UP000886887">
    <property type="component" value="Unassembled WGS sequence"/>
</dbReference>
<dbReference type="PROSITE" id="PS50109">
    <property type="entry name" value="HIS_KIN"/>
    <property type="match status" value="1"/>
</dbReference>
<dbReference type="SUPFAM" id="SSF52172">
    <property type="entry name" value="CheY-like"/>
    <property type="match status" value="1"/>
</dbReference>
<dbReference type="Pfam" id="PF00072">
    <property type="entry name" value="Response_reg"/>
    <property type="match status" value="1"/>
</dbReference>
<evidence type="ECO:0000313" key="17">
    <source>
        <dbReference type="EMBL" id="HIQ71306.1"/>
    </source>
</evidence>
<dbReference type="InterPro" id="IPR036097">
    <property type="entry name" value="HisK_dim/P_sf"/>
</dbReference>
<dbReference type="InterPro" id="IPR036890">
    <property type="entry name" value="HATPase_C_sf"/>
</dbReference>
<dbReference type="SMART" id="SM00387">
    <property type="entry name" value="HATPase_c"/>
    <property type="match status" value="1"/>
</dbReference>
<dbReference type="SUPFAM" id="SSF103190">
    <property type="entry name" value="Sensory domain-like"/>
    <property type="match status" value="1"/>
</dbReference>
<dbReference type="Gene3D" id="3.40.50.2300">
    <property type="match status" value="1"/>
</dbReference>
<evidence type="ECO:0000256" key="3">
    <source>
        <dbReference type="ARBA" id="ARBA00012438"/>
    </source>
</evidence>
<evidence type="ECO:0000256" key="6">
    <source>
        <dbReference type="ARBA" id="ARBA00022553"/>
    </source>
</evidence>
<proteinExistence type="predicted"/>
<sequence>MLTVLQLVVFLLILVLGVLMVRSKLLNNAENMGLALAQSYAEKEEMQIASFRGLMELGRQYAQDYTESGGGAEEIQLWLKDYVEKIGAVLDPAKVDAYVVVNGQIIGATPWEGDAGYDFASTQWYQDALVNAGEVIFTDVYEDAITGKHIVTASCSFGKEEDMVLAMDIPLENFLIKEGERLQDEEYTYGFFDGAGNLINERGFWSMDSQELAPYIQHLQQDLEATSQSSYGRYSSTITGQNGEERGAYFARVSNGWTVMLTVPLHASLLGEQQDTMSILLIGSSVLFIILFGVIYQETRQSRRLRLADETIEILSDAFYAAYRIDYTQGTYLTIKSSTDNAGKLPRKGSYGLLLDTIKQVVAQDAYEEFVQSFSLEQIRQRVAEGIRDYGGDYQRQFGDTLRWVNIRTLYDKERAPEEVILCFRDVDIERRQQLQHTILLESALSAAQKSTKAKSAFFSNMSHDLRTPLNAIINLSALARKSRGNWERVNSCIEKIEFSGRQMLALVNDILELSRMEAGENALNSQQFDLVDYVQETAAVFQAQAEQEGKDFSLSIDLQDRMVLADNFKVGQILNNLLSNSFKYSQVGAQISLSVRQYAFQQHSKYQFVVADTGIGMADTFLDRLFEPYTRENHFSSQVANGVGLGMHIVKSLVRQMSGEITVESTLGEGSKFTVTLPLQVVRTPELQTELPPVAPASAAPQEETPPAPAKQPPLAGLTVLLAEDNEINMEIATEMLEMNGGQVIQARNGVEAVEAFCQSAPCAIGAVLMDMQMPEMDGCEAARTIRRLDRPDAAHVPIIAVTANAFAEDIAKTTEAGMNGHISKPIDFKVLLQTLSTLFVHRRGDDDPA</sequence>
<evidence type="ECO:0000256" key="5">
    <source>
        <dbReference type="ARBA" id="ARBA00022475"/>
    </source>
</evidence>
<dbReference type="Gene3D" id="3.30.565.10">
    <property type="entry name" value="Histidine kinase-like ATPase, C-terminal domain"/>
    <property type="match status" value="1"/>
</dbReference>
<organism evidence="17 18">
    <name type="scientific">Candidatus Onthenecus intestinigallinarum</name>
    <dbReference type="NCBI Taxonomy" id="2840875"/>
    <lineage>
        <taxon>Bacteria</taxon>
        <taxon>Bacillati</taxon>
        <taxon>Bacillota</taxon>
        <taxon>Clostridia</taxon>
        <taxon>Eubacteriales</taxon>
        <taxon>Candidatus Onthenecus</taxon>
    </lineage>
</organism>
<dbReference type="SMART" id="SM00448">
    <property type="entry name" value="REC"/>
    <property type="match status" value="1"/>
</dbReference>
<keyword evidence="7" id="KW-0808">Transferase</keyword>
<dbReference type="Gene3D" id="3.30.450.20">
    <property type="entry name" value="PAS domain"/>
    <property type="match status" value="1"/>
</dbReference>
<accession>A0A9D0Z8S1</accession>
<evidence type="ECO:0000256" key="12">
    <source>
        <dbReference type="ARBA" id="ARBA00024867"/>
    </source>
</evidence>
<dbReference type="AlphaFoldDB" id="A0A9D0Z8S1"/>